<feature type="transmembrane region" description="Helical" evidence="1">
    <location>
        <begin position="6"/>
        <end position="28"/>
    </location>
</feature>
<name>A0A7H8N8W9_9ACTN</name>
<gene>
    <name evidence="2" type="ORF">HUT08_16475</name>
</gene>
<dbReference type="AlphaFoldDB" id="A0A7H8N8W9"/>
<protein>
    <submittedName>
        <fullName evidence="2">Uncharacterized protein</fullName>
    </submittedName>
</protein>
<sequence length="65" mass="6596">MESGPAAFAGTAFALFGVALLLWTAVRLRQRQPVLDGSHPTAAAVLSTVLGTAALVGGIWCLSSV</sequence>
<proteinExistence type="predicted"/>
<evidence type="ECO:0000256" key="1">
    <source>
        <dbReference type="SAM" id="Phobius"/>
    </source>
</evidence>
<evidence type="ECO:0000313" key="3">
    <source>
        <dbReference type="Proteomes" id="UP000509303"/>
    </source>
</evidence>
<reference evidence="2 3" key="1">
    <citation type="submission" date="2020-06" db="EMBL/GenBank/DDBJ databases">
        <title>Genome mining for natural products.</title>
        <authorList>
            <person name="Zhang B."/>
            <person name="Shi J."/>
            <person name="Ge H."/>
        </authorList>
    </citation>
    <scope>NUCLEOTIDE SEQUENCE [LARGE SCALE GENOMIC DNA]</scope>
    <source>
        <strain evidence="2 3">NA00687</strain>
    </source>
</reference>
<dbReference type="Proteomes" id="UP000509303">
    <property type="component" value="Chromosome"/>
</dbReference>
<keyword evidence="1" id="KW-0812">Transmembrane</keyword>
<accession>A0A7H8N8W9</accession>
<dbReference type="EMBL" id="CP054929">
    <property type="protein sequence ID" value="QKW50863.1"/>
    <property type="molecule type" value="Genomic_DNA"/>
</dbReference>
<organism evidence="2 3">
    <name type="scientific">Streptomyces buecherae</name>
    <dbReference type="NCBI Taxonomy" id="2763006"/>
    <lineage>
        <taxon>Bacteria</taxon>
        <taxon>Bacillati</taxon>
        <taxon>Actinomycetota</taxon>
        <taxon>Actinomycetes</taxon>
        <taxon>Kitasatosporales</taxon>
        <taxon>Streptomycetaceae</taxon>
        <taxon>Streptomyces</taxon>
    </lineage>
</organism>
<keyword evidence="1" id="KW-0472">Membrane</keyword>
<evidence type="ECO:0000313" key="2">
    <source>
        <dbReference type="EMBL" id="QKW50863.1"/>
    </source>
</evidence>
<feature type="transmembrane region" description="Helical" evidence="1">
    <location>
        <begin position="40"/>
        <end position="60"/>
    </location>
</feature>
<keyword evidence="1" id="KW-1133">Transmembrane helix</keyword>
<keyword evidence="3" id="KW-1185">Reference proteome</keyword>
<dbReference type="RefSeq" id="WP_176162596.1">
    <property type="nucleotide sequence ID" value="NZ_CP054929.1"/>
</dbReference>